<organism evidence="1 2">
    <name type="scientific">Cellulophaga baltica 18</name>
    <dbReference type="NCBI Taxonomy" id="1348584"/>
    <lineage>
        <taxon>Bacteria</taxon>
        <taxon>Pseudomonadati</taxon>
        <taxon>Bacteroidota</taxon>
        <taxon>Flavobacteriia</taxon>
        <taxon>Flavobacteriales</taxon>
        <taxon>Flavobacteriaceae</taxon>
        <taxon>Cellulophaga</taxon>
    </lineage>
</organism>
<dbReference type="Proteomes" id="UP000030786">
    <property type="component" value="Chromosome"/>
</dbReference>
<gene>
    <name evidence="1" type="ORF">M666_01405</name>
</gene>
<evidence type="ECO:0000313" key="1">
    <source>
        <dbReference type="EMBL" id="AIZ40352.1"/>
    </source>
</evidence>
<proteinExistence type="predicted"/>
<dbReference type="AlphaFoldDB" id="A0AAU8RLH2"/>
<name>A0AAU8RLH2_9FLAO</name>
<evidence type="ECO:0000313" key="2">
    <source>
        <dbReference type="Proteomes" id="UP000030786"/>
    </source>
</evidence>
<reference evidence="1 2" key="1">
    <citation type="journal article" date="2014" name="Environ. Microbiol.">
        <title>Contrasting genomic patterns and infection strategies of two co-existing Bacteroidetes podovirus genera.</title>
        <authorList>
            <person name="Holmfeldt K."/>
            <person name="Howard-Varona C."/>
            <person name="Solonenko N."/>
            <person name="Sullivan M.B."/>
        </authorList>
    </citation>
    <scope>NUCLEOTIDE SEQUENCE [LARGE SCALE GENOMIC DNA]</scope>
    <source>
        <strain evidence="1 2">18</strain>
    </source>
</reference>
<dbReference type="RefSeq" id="WP_029445287.1">
    <property type="nucleotide sequence ID" value="NZ_CP009976.1"/>
</dbReference>
<protein>
    <submittedName>
        <fullName evidence="1">Uncharacterized protein</fullName>
    </submittedName>
</protein>
<accession>A0AAU8RLH2</accession>
<dbReference type="GeneID" id="78059389"/>
<sequence>MKTIKLLFCLLIFTSFTIQRDKKNIDNKDITLEVKVEKTEYNNDNSINLYVVIKNNSDQDITILRPSSKYGYQMDFFKVTYECEVQYPFGSMEARVIKKTDTDLITIKSKSETELILKGNLYNVKCNNPNITEVVVTYDTTEELSERIISRIGVEENKIKEKLTKIKIENTQTTIE</sequence>
<dbReference type="KEGG" id="cbat:M666_01405"/>
<dbReference type="EMBL" id="CP009976">
    <property type="protein sequence ID" value="AIZ40352.1"/>
    <property type="molecule type" value="Genomic_DNA"/>
</dbReference>